<comment type="caution">
    <text evidence="2">The sequence shown here is derived from an EMBL/GenBank/DDBJ whole genome shotgun (WGS) entry which is preliminary data.</text>
</comment>
<keyword evidence="1" id="KW-0812">Transmembrane</keyword>
<dbReference type="EMBL" id="MRVG01000005">
    <property type="protein sequence ID" value="PMB68638.1"/>
    <property type="molecule type" value="Genomic_DNA"/>
</dbReference>
<dbReference type="InterPro" id="IPR025444">
    <property type="entry name" value="Monooxy_af470"/>
</dbReference>
<keyword evidence="1" id="KW-1133">Transmembrane helix</keyword>
<feature type="transmembrane region" description="Helical" evidence="1">
    <location>
        <begin position="33"/>
        <end position="52"/>
    </location>
</feature>
<accession>A0A2N6NMY6</accession>
<evidence type="ECO:0000313" key="3">
    <source>
        <dbReference type="Proteomes" id="UP000235728"/>
    </source>
</evidence>
<feature type="transmembrane region" description="Helical" evidence="1">
    <location>
        <begin position="58"/>
        <end position="76"/>
    </location>
</feature>
<organism evidence="2 3">
    <name type="scientific">Beauveria bassiana</name>
    <name type="common">White muscardine disease fungus</name>
    <name type="synonym">Tritirachium shiotae</name>
    <dbReference type="NCBI Taxonomy" id="176275"/>
    <lineage>
        <taxon>Eukaryota</taxon>
        <taxon>Fungi</taxon>
        <taxon>Dikarya</taxon>
        <taxon>Ascomycota</taxon>
        <taxon>Pezizomycotina</taxon>
        <taxon>Sordariomycetes</taxon>
        <taxon>Hypocreomycetidae</taxon>
        <taxon>Hypocreales</taxon>
        <taxon>Cordycipitaceae</taxon>
        <taxon>Beauveria</taxon>
    </lineage>
</organism>
<dbReference type="OMA" id="IHKFAHE"/>
<proteinExistence type="predicted"/>
<gene>
    <name evidence="2" type="ORF">BM221_005219</name>
</gene>
<name>A0A2N6NMY6_BEABA</name>
<reference evidence="2 3" key="1">
    <citation type="journal article" date="2016" name="Appl. Microbiol. Biotechnol.">
        <title>Characterization of T-DNA insertion mutants with decreased virulence in the entomopathogenic fungus Beauveria bassiana JEF-007.</title>
        <authorList>
            <person name="Kim S."/>
            <person name="Lee S.J."/>
            <person name="Nai Y.S."/>
            <person name="Yu J.S."/>
            <person name="Lee M.R."/>
            <person name="Yang Y.T."/>
            <person name="Kim J.S."/>
        </authorList>
    </citation>
    <scope>NUCLEOTIDE SEQUENCE [LARGE SCALE GENOMIC DNA]</scope>
    <source>
        <strain evidence="2 3">JEF-007</strain>
    </source>
</reference>
<keyword evidence="1" id="KW-0472">Membrane</keyword>
<protein>
    <submittedName>
        <fullName evidence="2">Uncharacterized protein</fullName>
    </submittedName>
</protein>
<evidence type="ECO:0000313" key="2">
    <source>
        <dbReference type="EMBL" id="PMB68638.1"/>
    </source>
</evidence>
<dbReference type="Pfam" id="PF13826">
    <property type="entry name" value="Monooxy_af470-like"/>
    <property type="match status" value="1"/>
</dbReference>
<dbReference type="AlphaFoldDB" id="A0A2N6NMY6"/>
<dbReference type="Proteomes" id="UP000235728">
    <property type="component" value="Unassembled WGS sequence"/>
</dbReference>
<evidence type="ECO:0000256" key="1">
    <source>
        <dbReference type="SAM" id="Phobius"/>
    </source>
</evidence>
<sequence>MTMGKGFQPKLAPTERPWTYTSPPSARYGLDKILRLPVFLVLGSLAQCLLSLVLPPRWAVVPLLCYLAISLVSLLLNTTTTSSTSSTSPALPRNVVPGRAAAQLPLPDGSFRASPAEDSLVVFHIGAQFNHPLGPLCPGGGATAERFDKLIADLRARAAELGVLAVSGWQGVVDGSFTTKAAIYFEDVASLHGFAHEPMHREAWDWFAAQRFPHLGVYHETFVVPRRSYECVYLNCKPLLLGQAARLARGGGEKGEADKRWVNALVNADTPALKTQYARMGRDRYGQVVEG</sequence>